<sequence length="100" mass="10648">MASSAANKKLQMAATLCLGLVAVAAVADVKPACQVPNNVTACVQQILDFKEQNQGKLLSPDCCKQLTEQFGCACVLRNALKEANLLDIQKPFCFKGTACE</sequence>
<keyword evidence="3" id="KW-1185">Reference proteome</keyword>
<dbReference type="Proteomes" id="UP001497457">
    <property type="component" value="Chromosome 31b"/>
</dbReference>
<protein>
    <recommendedName>
        <fullName evidence="4">Bifunctional inhibitor/plant lipid transfer protein/seed storage helical domain-containing protein</fullName>
    </recommendedName>
</protein>
<evidence type="ECO:0008006" key="4">
    <source>
        <dbReference type="Google" id="ProtNLM"/>
    </source>
</evidence>
<reference evidence="3" key="1">
    <citation type="submission" date="2024-06" db="EMBL/GenBank/DDBJ databases">
        <authorList>
            <person name="Ryan C."/>
        </authorList>
    </citation>
    <scope>NUCLEOTIDE SEQUENCE [LARGE SCALE GENOMIC DNA]</scope>
</reference>
<dbReference type="EMBL" id="OZ075141">
    <property type="protein sequence ID" value="CAL5033903.1"/>
    <property type="molecule type" value="Genomic_DNA"/>
</dbReference>
<feature type="chain" id="PRO_5044757636" description="Bifunctional inhibitor/plant lipid transfer protein/seed storage helical domain-containing protein" evidence="1">
    <location>
        <begin position="28"/>
        <end position="100"/>
    </location>
</feature>
<reference evidence="2 3" key="2">
    <citation type="submission" date="2024-10" db="EMBL/GenBank/DDBJ databases">
        <authorList>
            <person name="Ryan C."/>
        </authorList>
    </citation>
    <scope>NUCLEOTIDE SEQUENCE [LARGE SCALE GENOMIC DNA]</scope>
</reference>
<keyword evidence="1" id="KW-0732">Signal</keyword>
<name>A0ABC9D8G1_9POAL</name>
<dbReference type="AlphaFoldDB" id="A0ABC9D8G1"/>
<accession>A0ABC9D8G1</accession>
<evidence type="ECO:0000313" key="3">
    <source>
        <dbReference type="Proteomes" id="UP001497457"/>
    </source>
</evidence>
<evidence type="ECO:0000313" key="2">
    <source>
        <dbReference type="EMBL" id="CAL5033903.1"/>
    </source>
</evidence>
<proteinExistence type="predicted"/>
<gene>
    <name evidence="2" type="ORF">URODEC1_LOCUS82867</name>
</gene>
<evidence type="ECO:0000256" key="1">
    <source>
        <dbReference type="SAM" id="SignalP"/>
    </source>
</evidence>
<feature type="signal peptide" evidence="1">
    <location>
        <begin position="1"/>
        <end position="27"/>
    </location>
</feature>
<organism evidence="2 3">
    <name type="scientific">Urochloa decumbens</name>
    <dbReference type="NCBI Taxonomy" id="240449"/>
    <lineage>
        <taxon>Eukaryota</taxon>
        <taxon>Viridiplantae</taxon>
        <taxon>Streptophyta</taxon>
        <taxon>Embryophyta</taxon>
        <taxon>Tracheophyta</taxon>
        <taxon>Spermatophyta</taxon>
        <taxon>Magnoliopsida</taxon>
        <taxon>Liliopsida</taxon>
        <taxon>Poales</taxon>
        <taxon>Poaceae</taxon>
        <taxon>PACMAD clade</taxon>
        <taxon>Panicoideae</taxon>
        <taxon>Panicodae</taxon>
        <taxon>Paniceae</taxon>
        <taxon>Melinidinae</taxon>
        <taxon>Urochloa</taxon>
    </lineage>
</organism>